<dbReference type="AlphaFoldDB" id="A0A8D8KSR1"/>
<reference evidence="2" key="1">
    <citation type="submission" date="2021-05" db="EMBL/GenBank/DDBJ databases">
        <authorList>
            <person name="Alioto T."/>
            <person name="Alioto T."/>
            <person name="Gomez Garrido J."/>
        </authorList>
    </citation>
    <scope>NUCLEOTIDE SEQUENCE</scope>
</reference>
<feature type="region of interest" description="Disordered" evidence="1">
    <location>
        <begin position="13"/>
        <end position="34"/>
    </location>
</feature>
<proteinExistence type="predicted"/>
<name>A0A8D8KSR1_CULPI</name>
<protein>
    <submittedName>
        <fullName evidence="2">(northern house mosquito) hypothetical protein</fullName>
    </submittedName>
</protein>
<dbReference type="EMBL" id="HBUE01222633">
    <property type="protein sequence ID" value="CAG6540357.1"/>
    <property type="molecule type" value="Transcribed_RNA"/>
</dbReference>
<evidence type="ECO:0000256" key="1">
    <source>
        <dbReference type="SAM" id="MobiDB-lite"/>
    </source>
</evidence>
<evidence type="ECO:0000313" key="2">
    <source>
        <dbReference type="EMBL" id="CAG6592426.1"/>
    </source>
</evidence>
<sequence length="109" mass="10666">MSTLIFTTLSSSLSSFSSSGGGARTGGGGTASGGPRGMVAMAVQSFTMTSFRADVGLRAGVHGLSMATTMLPVSAVGVATGLVWLWNAADHGTGLGALLSANVISSISL</sequence>
<feature type="compositionally biased region" description="Gly residues" evidence="1">
    <location>
        <begin position="19"/>
        <end position="34"/>
    </location>
</feature>
<dbReference type="EMBL" id="HBUE01329303">
    <property type="protein sequence ID" value="CAG6592426.1"/>
    <property type="molecule type" value="Transcribed_RNA"/>
</dbReference>
<organism evidence="2">
    <name type="scientific">Culex pipiens</name>
    <name type="common">House mosquito</name>
    <dbReference type="NCBI Taxonomy" id="7175"/>
    <lineage>
        <taxon>Eukaryota</taxon>
        <taxon>Metazoa</taxon>
        <taxon>Ecdysozoa</taxon>
        <taxon>Arthropoda</taxon>
        <taxon>Hexapoda</taxon>
        <taxon>Insecta</taxon>
        <taxon>Pterygota</taxon>
        <taxon>Neoptera</taxon>
        <taxon>Endopterygota</taxon>
        <taxon>Diptera</taxon>
        <taxon>Nematocera</taxon>
        <taxon>Culicoidea</taxon>
        <taxon>Culicidae</taxon>
        <taxon>Culicinae</taxon>
        <taxon>Culicini</taxon>
        <taxon>Culex</taxon>
        <taxon>Culex</taxon>
    </lineage>
</organism>
<accession>A0A8D8KSR1</accession>